<dbReference type="PANTHER" id="PTHR13395:SF6">
    <property type="entry name" value="SISTER CHROMATID COHESION PROTEIN DCC1"/>
    <property type="match status" value="1"/>
</dbReference>
<evidence type="ECO:0000256" key="1">
    <source>
        <dbReference type="ARBA" id="ARBA00007017"/>
    </source>
</evidence>
<comment type="similarity">
    <text evidence="1">Belongs to the DCC1 family.</text>
</comment>
<dbReference type="InterPro" id="IPR019128">
    <property type="entry name" value="Dcc1"/>
</dbReference>
<feature type="region of interest" description="Disordered" evidence="4">
    <location>
        <begin position="1"/>
        <end position="49"/>
    </location>
</feature>
<accession>E3MYG6</accession>
<evidence type="ECO:0000313" key="5">
    <source>
        <dbReference type="EMBL" id="EFP12085.1"/>
    </source>
</evidence>
<evidence type="ECO:0000256" key="2">
    <source>
        <dbReference type="ARBA" id="ARBA00017682"/>
    </source>
</evidence>
<dbReference type="Proteomes" id="UP000008281">
    <property type="component" value="Unassembled WGS sequence"/>
</dbReference>
<dbReference type="eggNOG" id="KOG0798">
    <property type="taxonomic scope" value="Eukaryota"/>
</dbReference>
<dbReference type="GO" id="GO:0034088">
    <property type="term" value="P:maintenance of mitotic sister chromatid cohesion"/>
    <property type="evidence" value="ECO:0007669"/>
    <property type="project" value="TreeGrafter"/>
</dbReference>
<dbReference type="GO" id="GO:0006260">
    <property type="term" value="P:DNA replication"/>
    <property type="evidence" value="ECO:0007669"/>
    <property type="project" value="UniProtKB-KW"/>
</dbReference>
<feature type="compositionally biased region" description="Polar residues" evidence="4">
    <location>
        <begin position="30"/>
        <end position="42"/>
    </location>
</feature>
<dbReference type="GO" id="GO:0000775">
    <property type="term" value="C:chromosome, centromeric region"/>
    <property type="evidence" value="ECO:0007669"/>
    <property type="project" value="TreeGrafter"/>
</dbReference>
<dbReference type="EMBL" id="DS268496">
    <property type="protein sequence ID" value="EFP12085.1"/>
    <property type="molecule type" value="Genomic_DNA"/>
</dbReference>
<name>E3MYG6_CAERE</name>
<organism evidence="6">
    <name type="scientific">Caenorhabditis remanei</name>
    <name type="common">Caenorhabditis vulgaris</name>
    <dbReference type="NCBI Taxonomy" id="31234"/>
    <lineage>
        <taxon>Eukaryota</taxon>
        <taxon>Metazoa</taxon>
        <taxon>Ecdysozoa</taxon>
        <taxon>Nematoda</taxon>
        <taxon>Chromadorea</taxon>
        <taxon>Rhabditida</taxon>
        <taxon>Rhabditina</taxon>
        <taxon>Rhabditomorpha</taxon>
        <taxon>Rhabditoidea</taxon>
        <taxon>Rhabditidae</taxon>
        <taxon>Peloderinae</taxon>
        <taxon>Caenorhabditis</taxon>
    </lineage>
</organism>
<protein>
    <recommendedName>
        <fullName evidence="2">Sister chromatid cohesion protein DCC1</fullName>
    </recommendedName>
</protein>
<dbReference type="AlphaFoldDB" id="E3MYG6"/>
<dbReference type="PANTHER" id="PTHR13395">
    <property type="entry name" value="SISTER CHROMATID COHESION PROTEIN DCC1-RELATED"/>
    <property type="match status" value="1"/>
</dbReference>
<dbReference type="Pfam" id="PF09724">
    <property type="entry name" value="Dcc1"/>
    <property type="match status" value="1"/>
</dbReference>
<sequence length="467" mass="53424">MNRFITKTKPQQTNKRDVAQKRPAPVGDENTPTASSGIIQESPNKKAEETSLMAKLHTAIRHGDAQFTFDTLSKNRPFDNAMNVSSRTSKLFKNTKFFQKTMTKMEFSPSYSAPGSEFMLLSVDESVVNAFKEGQGLTIRGETTDEAVLCTDDSTFPMKIIESATTVLLLHNSLEAPDSPTLPNFQVEMIDGKCYATGELCPVVDVLNVGRLKDMLREQELRWDWKDREEEEKLKGYRLRDLLDSVQMSVEEVKTALIDLPVVKFPNGKYRYLSHKFRGEMLGLIVEMIDEDSNNDVKLESISFVGLRKHLPENVPDQVIEWFLKSRCEKIPDKNEYRLPEENLIRDLTVVILYGTGKMPLNQFSELLGKILPFGVEVKETVFEGIADISDASFGKVITYLGPEDLPDTIKERMLHLFEYRKLWSMEQLRPYFKDVYKSKVSFDKYVVQNCEYSLSETGEMLYCGVR</sequence>
<evidence type="ECO:0000256" key="4">
    <source>
        <dbReference type="SAM" id="MobiDB-lite"/>
    </source>
</evidence>
<dbReference type="OMA" id="ELRWDWK"/>
<dbReference type="InParanoid" id="E3MYG6"/>
<dbReference type="STRING" id="31234.E3MYG6"/>
<reference evidence="5" key="1">
    <citation type="submission" date="2007-07" db="EMBL/GenBank/DDBJ databases">
        <title>PCAP assembly of the Caenorhabditis remanei genome.</title>
        <authorList>
            <consortium name="The Caenorhabditis remanei Sequencing Consortium"/>
            <person name="Wilson R.K."/>
        </authorList>
    </citation>
    <scope>NUCLEOTIDE SEQUENCE [LARGE SCALE GENOMIC DNA]</scope>
    <source>
        <strain evidence="5">PB4641</strain>
    </source>
</reference>
<evidence type="ECO:0000313" key="6">
    <source>
        <dbReference type="Proteomes" id="UP000008281"/>
    </source>
</evidence>
<dbReference type="OrthoDB" id="5199543at2759"/>
<keyword evidence="6" id="KW-1185">Reference proteome</keyword>
<gene>
    <name evidence="5" type="ORF">CRE_30061</name>
</gene>
<dbReference type="GO" id="GO:0000785">
    <property type="term" value="C:chromatin"/>
    <property type="evidence" value="ECO:0007669"/>
    <property type="project" value="TreeGrafter"/>
</dbReference>
<dbReference type="HOGENOM" id="CLU_604431_0_0_1"/>
<proteinExistence type="inferred from homology"/>
<evidence type="ECO:0000256" key="3">
    <source>
        <dbReference type="ARBA" id="ARBA00022705"/>
    </source>
</evidence>
<dbReference type="GO" id="GO:0031390">
    <property type="term" value="C:Ctf18 RFC-like complex"/>
    <property type="evidence" value="ECO:0007669"/>
    <property type="project" value="InterPro"/>
</dbReference>
<dbReference type="FunCoup" id="E3MYG6">
    <property type="interactions" value="2059"/>
</dbReference>
<keyword evidence="3" id="KW-0235">DNA replication</keyword>